<dbReference type="Proteomes" id="UP000468668">
    <property type="component" value="Unassembled WGS sequence"/>
</dbReference>
<evidence type="ECO:0000313" key="4">
    <source>
        <dbReference type="Proteomes" id="UP000468668"/>
    </source>
</evidence>
<dbReference type="Pfam" id="PF05016">
    <property type="entry name" value="ParE_toxin"/>
    <property type="match status" value="1"/>
</dbReference>
<comment type="similarity">
    <text evidence="1">Belongs to the RelE toxin family.</text>
</comment>
<dbReference type="SUPFAM" id="SSF143011">
    <property type="entry name" value="RelE-like"/>
    <property type="match status" value="1"/>
</dbReference>
<dbReference type="InterPro" id="IPR035093">
    <property type="entry name" value="RelE/ParE_toxin_dom_sf"/>
</dbReference>
<sequence>MLAPLYRPRAAYDLESIVIYLGEVQKVPKSARKVYDSIVEAIDHLCKTPELGRPFADERLSHQGYRSWLVSPYRIFYSFNSENLIVWRIIHTRQDIDDFAFIDIDD</sequence>
<proteinExistence type="inferred from homology"/>
<evidence type="ECO:0000256" key="2">
    <source>
        <dbReference type="ARBA" id="ARBA00022649"/>
    </source>
</evidence>
<name>A0A6N6NQZ3_9ACTN</name>
<evidence type="ECO:0000256" key="1">
    <source>
        <dbReference type="ARBA" id="ARBA00006226"/>
    </source>
</evidence>
<reference evidence="3 4" key="1">
    <citation type="submission" date="2019-09" db="EMBL/GenBank/DDBJ databases">
        <title>Whole genome shotgun sequencing (WGS) of Ellagibacter isourolithinifaciens DSM 104140(T) and Adlercreutzia muris DSM 29508(T).</title>
        <authorList>
            <person name="Stoll D.A."/>
            <person name="Danylec N."/>
            <person name="Huch M."/>
        </authorList>
    </citation>
    <scope>NUCLEOTIDE SEQUENCE [LARGE SCALE GENOMIC DNA]</scope>
    <source>
        <strain evidence="3 4">DSM 104140</strain>
    </source>
</reference>
<keyword evidence="4" id="KW-1185">Reference proteome</keyword>
<dbReference type="InterPro" id="IPR051803">
    <property type="entry name" value="TA_system_RelE-like_toxin"/>
</dbReference>
<gene>
    <name evidence="3" type="ORF">F8C90_01790</name>
</gene>
<protein>
    <submittedName>
        <fullName evidence="3">Type II toxin-antitoxin system RelE/ParE family toxin</fullName>
    </submittedName>
</protein>
<dbReference type="RefSeq" id="WP_158048732.1">
    <property type="nucleotide sequence ID" value="NZ_DBFOJT010000088.1"/>
</dbReference>
<organism evidence="3 4">
    <name type="scientific">Ellagibacter isourolithinifaciens</name>
    <dbReference type="NCBI Taxonomy" id="2137581"/>
    <lineage>
        <taxon>Bacteria</taxon>
        <taxon>Bacillati</taxon>
        <taxon>Actinomycetota</taxon>
        <taxon>Coriobacteriia</taxon>
        <taxon>Eggerthellales</taxon>
        <taxon>Eggerthellaceae</taxon>
        <taxon>Ellagibacter</taxon>
    </lineage>
</organism>
<accession>A0A6N6NQZ3</accession>
<dbReference type="PANTHER" id="PTHR33755">
    <property type="entry name" value="TOXIN PARE1-RELATED"/>
    <property type="match status" value="1"/>
</dbReference>
<dbReference type="GeneID" id="300785904"/>
<dbReference type="InterPro" id="IPR007712">
    <property type="entry name" value="RelE/ParE_toxin"/>
</dbReference>
<dbReference type="OrthoDB" id="3174173at2"/>
<dbReference type="Gene3D" id="3.30.2310.20">
    <property type="entry name" value="RelE-like"/>
    <property type="match status" value="1"/>
</dbReference>
<comment type="caution">
    <text evidence="3">The sequence shown here is derived from an EMBL/GenBank/DDBJ whole genome shotgun (WGS) entry which is preliminary data.</text>
</comment>
<evidence type="ECO:0000313" key="3">
    <source>
        <dbReference type="EMBL" id="KAB1642465.1"/>
    </source>
</evidence>
<dbReference type="EMBL" id="WAJR01000002">
    <property type="protein sequence ID" value="KAB1642465.1"/>
    <property type="molecule type" value="Genomic_DNA"/>
</dbReference>
<dbReference type="AlphaFoldDB" id="A0A6N6NQZ3"/>
<keyword evidence="2" id="KW-1277">Toxin-antitoxin system</keyword>